<dbReference type="GO" id="GO:0007166">
    <property type="term" value="P:cell surface receptor signaling pathway"/>
    <property type="evidence" value="ECO:0007669"/>
    <property type="project" value="TreeGrafter"/>
</dbReference>
<feature type="domain" description="Ig-like" evidence="11">
    <location>
        <begin position="267"/>
        <end position="375"/>
    </location>
</feature>
<dbReference type="SMART" id="SM00408">
    <property type="entry name" value="IGc2"/>
    <property type="match status" value="4"/>
</dbReference>
<evidence type="ECO:0000256" key="7">
    <source>
        <dbReference type="ARBA" id="ARBA00023157"/>
    </source>
</evidence>
<keyword evidence="9" id="KW-0325">Glycoprotein</keyword>
<evidence type="ECO:0000259" key="11">
    <source>
        <dbReference type="PROSITE" id="PS50835"/>
    </source>
</evidence>
<evidence type="ECO:0000256" key="1">
    <source>
        <dbReference type="ARBA" id="ARBA00004251"/>
    </source>
</evidence>
<evidence type="ECO:0000256" key="6">
    <source>
        <dbReference type="ARBA" id="ARBA00023136"/>
    </source>
</evidence>
<dbReference type="Pfam" id="PF07686">
    <property type="entry name" value="V-set"/>
    <property type="match status" value="5"/>
</dbReference>
<evidence type="ECO:0000256" key="3">
    <source>
        <dbReference type="ARBA" id="ARBA00022692"/>
    </source>
</evidence>
<dbReference type="GO" id="GO:0071222">
    <property type="term" value="P:cellular response to lipopolysaccharide"/>
    <property type="evidence" value="ECO:0007669"/>
    <property type="project" value="TreeGrafter"/>
</dbReference>
<proteinExistence type="predicted"/>
<keyword evidence="4" id="KW-0732">Signal</keyword>
<evidence type="ECO:0000256" key="4">
    <source>
        <dbReference type="ARBA" id="ARBA00022729"/>
    </source>
</evidence>
<feature type="domain" description="Ig-like" evidence="11">
    <location>
        <begin position="384"/>
        <end position="488"/>
    </location>
</feature>
<dbReference type="GO" id="GO:0009897">
    <property type="term" value="C:external side of plasma membrane"/>
    <property type="evidence" value="ECO:0007669"/>
    <property type="project" value="TreeGrafter"/>
</dbReference>
<dbReference type="GO" id="GO:0031295">
    <property type="term" value="P:T cell costimulation"/>
    <property type="evidence" value="ECO:0007669"/>
    <property type="project" value="TreeGrafter"/>
</dbReference>
<dbReference type="InterPro" id="IPR051713">
    <property type="entry name" value="T-cell_Activation_Regulation"/>
</dbReference>
<dbReference type="GO" id="GO:0042130">
    <property type="term" value="P:negative regulation of T cell proliferation"/>
    <property type="evidence" value="ECO:0007669"/>
    <property type="project" value="TreeGrafter"/>
</dbReference>
<dbReference type="PANTHER" id="PTHR25466:SF11">
    <property type="entry name" value="GALECTIN 17-RELATED"/>
    <property type="match status" value="1"/>
</dbReference>
<keyword evidence="8" id="KW-0675">Receptor</keyword>
<keyword evidence="5" id="KW-1133">Transmembrane helix</keyword>
<dbReference type="InterPro" id="IPR013106">
    <property type="entry name" value="Ig_V-set"/>
</dbReference>
<accession>A0A9Q1E4G4</accession>
<dbReference type="InterPro" id="IPR036179">
    <property type="entry name" value="Ig-like_dom_sf"/>
</dbReference>
<dbReference type="InterPro" id="IPR003599">
    <property type="entry name" value="Ig_sub"/>
</dbReference>
<dbReference type="PROSITE" id="PS50835">
    <property type="entry name" value="IG_LIKE"/>
    <property type="match status" value="4"/>
</dbReference>
<evidence type="ECO:0000256" key="10">
    <source>
        <dbReference type="ARBA" id="ARBA00023319"/>
    </source>
</evidence>
<dbReference type="Proteomes" id="UP001152622">
    <property type="component" value="Unassembled WGS sequence"/>
</dbReference>
<keyword evidence="2" id="KW-1003">Cell membrane</keyword>
<dbReference type="InterPro" id="IPR003598">
    <property type="entry name" value="Ig_sub2"/>
</dbReference>
<keyword evidence="7" id="KW-1015">Disulfide bond</keyword>
<feature type="domain" description="Ig-like" evidence="11">
    <location>
        <begin position="550"/>
        <end position="659"/>
    </location>
</feature>
<dbReference type="InterPro" id="IPR007110">
    <property type="entry name" value="Ig-like_dom"/>
</dbReference>
<organism evidence="12 13">
    <name type="scientific">Synaphobranchus kaupii</name>
    <name type="common">Kaup's arrowtooth eel</name>
    <dbReference type="NCBI Taxonomy" id="118154"/>
    <lineage>
        <taxon>Eukaryota</taxon>
        <taxon>Metazoa</taxon>
        <taxon>Chordata</taxon>
        <taxon>Craniata</taxon>
        <taxon>Vertebrata</taxon>
        <taxon>Euteleostomi</taxon>
        <taxon>Actinopterygii</taxon>
        <taxon>Neopterygii</taxon>
        <taxon>Teleostei</taxon>
        <taxon>Anguilliformes</taxon>
        <taxon>Synaphobranchidae</taxon>
        <taxon>Synaphobranchus</taxon>
    </lineage>
</organism>
<gene>
    <name evidence="12" type="ORF">SKAU_G00429960</name>
</gene>
<dbReference type="EMBL" id="JAINUF010000059">
    <property type="protein sequence ID" value="KAJ8332019.1"/>
    <property type="molecule type" value="Genomic_DNA"/>
</dbReference>
<keyword evidence="6" id="KW-0472">Membrane</keyword>
<dbReference type="SMART" id="SM00409">
    <property type="entry name" value="IG"/>
    <property type="match status" value="5"/>
</dbReference>
<keyword evidence="13" id="KW-1185">Reference proteome</keyword>
<reference evidence="12" key="1">
    <citation type="journal article" date="2023" name="Science">
        <title>Genome structures resolve the early diversification of teleost fishes.</title>
        <authorList>
            <person name="Parey E."/>
            <person name="Louis A."/>
            <person name="Montfort J."/>
            <person name="Bouchez O."/>
            <person name="Roques C."/>
            <person name="Iampietro C."/>
            <person name="Lluch J."/>
            <person name="Castinel A."/>
            <person name="Donnadieu C."/>
            <person name="Desvignes T."/>
            <person name="Floi Bucao C."/>
            <person name="Jouanno E."/>
            <person name="Wen M."/>
            <person name="Mejri S."/>
            <person name="Dirks R."/>
            <person name="Jansen H."/>
            <person name="Henkel C."/>
            <person name="Chen W.J."/>
            <person name="Zahm M."/>
            <person name="Cabau C."/>
            <person name="Klopp C."/>
            <person name="Thompson A.W."/>
            <person name="Robinson-Rechavi M."/>
            <person name="Braasch I."/>
            <person name="Lecointre G."/>
            <person name="Bobe J."/>
            <person name="Postlethwait J.H."/>
            <person name="Berthelot C."/>
            <person name="Roest Crollius H."/>
            <person name="Guiguen Y."/>
        </authorList>
    </citation>
    <scope>NUCLEOTIDE SEQUENCE</scope>
    <source>
        <strain evidence="12">WJC10195</strain>
    </source>
</reference>
<dbReference type="GO" id="GO:0006955">
    <property type="term" value="P:immune response"/>
    <property type="evidence" value="ECO:0007669"/>
    <property type="project" value="TreeGrafter"/>
</dbReference>
<evidence type="ECO:0000256" key="9">
    <source>
        <dbReference type="ARBA" id="ARBA00023180"/>
    </source>
</evidence>
<protein>
    <recommendedName>
        <fullName evidence="11">Ig-like domain-containing protein</fullName>
    </recommendedName>
</protein>
<feature type="domain" description="Ig-like" evidence="11">
    <location>
        <begin position="668"/>
        <end position="772"/>
    </location>
</feature>
<evidence type="ECO:0000313" key="12">
    <source>
        <dbReference type="EMBL" id="KAJ8332019.1"/>
    </source>
</evidence>
<comment type="caution">
    <text evidence="12">The sequence shown here is derived from an EMBL/GenBank/DDBJ whole genome shotgun (WGS) entry which is preliminary data.</text>
</comment>
<evidence type="ECO:0000256" key="8">
    <source>
        <dbReference type="ARBA" id="ARBA00023170"/>
    </source>
</evidence>
<dbReference type="SMART" id="SM00406">
    <property type="entry name" value="IGv"/>
    <property type="match status" value="5"/>
</dbReference>
<evidence type="ECO:0000256" key="2">
    <source>
        <dbReference type="ARBA" id="ARBA00022475"/>
    </source>
</evidence>
<dbReference type="GO" id="GO:0042102">
    <property type="term" value="P:positive regulation of T cell proliferation"/>
    <property type="evidence" value="ECO:0007669"/>
    <property type="project" value="TreeGrafter"/>
</dbReference>
<dbReference type="OrthoDB" id="8939957at2759"/>
<dbReference type="Gene3D" id="2.60.40.10">
    <property type="entry name" value="Immunoglobulins"/>
    <property type="match status" value="5"/>
</dbReference>
<evidence type="ECO:0000256" key="5">
    <source>
        <dbReference type="ARBA" id="ARBA00022989"/>
    </source>
</evidence>
<name>A0A9Q1E4G4_SYNKA</name>
<keyword evidence="10" id="KW-0393">Immunoglobulin domain</keyword>
<comment type="subcellular location">
    <subcellularLocation>
        <location evidence="1">Cell membrane</location>
        <topology evidence="1">Single-pass type I membrane protein</topology>
    </subcellularLocation>
</comment>
<keyword evidence="3" id="KW-0812">Transmembrane</keyword>
<dbReference type="SUPFAM" id="SSF48726">
    <property type="entry name" value="Immunoglobulin"/>
    <property type="match status" value="5"/>
</dbReference>
<dbReference type="AlphaFoldDB" id="A0A9Q1E4G4"/>
<evidence type="ECO:0000313" key="13">
    <source>
        <dbReference type="Proteomes" id="UP001152622"/>
    </source>
</evidence>
<dbReference type="InterPro" id="IPR013783">
    <property type="entry name" value="Ig-like_fold"/>
</dbReference>
<dbReference type="PANTHER" id="PTHR25466">
    <property type="entry name" value="T-LYMPHOCYTE ACTIVATION ANTIGEN"/>
    <property type="match status" value="1"/>
</dbReference>
<sequence length="816" mass="90542">MVGDWLFILSIDHRKIAIITAILHTVLPSFISSVLFSLKLCSHRTEEPKGPRRAVCGFVFIQQSSESTKWTEVRIGDTVNLGCNISYHTETIWMRQNIDRIPTVVLISGPNYHDGRVFSKKTLSPRFTAVPNARDQTNQLRITNVTDTDLALYYCVGRIRGTPEFGIGTRLHCVFENKTYDSEPQETIQGSSSLFDSPSFYTLYAFLLCLGQVEVSALSSEGIRKHVAFGGSFREGIASSGLARVGQQWMMGNRTISSIALCLLVIPSVSPPVPSPAIVKGTFGDSVTLPCDGSAYVKSEDQLDVLWQTDGGKKVARFSRGVHSVGSHFTKRVTFLTEDIKRGKFSITISSIAFSDEGAYECVWRSQEEDEEVLNDVKLDVIEPPFSKFLSVPAGESVTLQCYVHVNKQASDEVVVQWKRGDEPVLNVSLGEVTNGRMYAERATVSPDRIQKGNFSLSLNITGLCDSGDYWCFTDKNQRGTPVTLKIEDYEHFHTVTLSLEMAFHLSLPGEPVKVNFSKEVKPNVSRRGQQWMMGIRTISSIALCLLVIPSVSPPVLSPAIVKGTFVDSVTLPCDGSAYVKSEDQLDVLWQTDGGKKKVARFSRGVHSVGSHFTKRVTFLTEDIKRGKFSITISSIAFSDEGAYECVWRSQEEDEKVLNDVKLDVMEPPFSKFLSVPAGESVTLQCYVHVNKQASDEVVVQWKRGDEPVLNVSLGEVTNGPMYEERATVSPKRIQKGNFSLSLNITGLCDSGDYWCFTDKNQRGTPVTLKIEEYGHFDTVTLSLGMAFHLSLPGEPVKRPAVDHGNQCHFILVLVR</sequence>